<keyword evidence="2" id="KW-0597">Phosphoprotein</keyword>
<dbReference type="PROSITE" id="PS00606">
    <property type="entry name" value="KS3_1"/>
    <property type="match status" value="1"/>
</dbReference>
<protein>
    <submittedName>
        <fullName evidence="9">Polyketide-type polyunsaturated fatty acid synthase PfaA</fullName>
    </submittedName>
</protein>
<dbReference type="Pfam" id="PF21089">
    <property type="entry name" value="PKS_DH_N"/>
    <property type="match status" value="1"/>
</dbReference>
<feature type="region of interest" description="Disordered" evidence="5">
    <location>
        <begin position="1431"/>
        <end position="1451"/>
    </location>
</feature>
<dbReference type="InterPro" id="IPR049900">
    <property type="entry name" value="PKS_mFAS_DH"/>
</dbReference>
<dbReference type="SUPFAM" id="SSF52151">
    <property type="entry name" value="FabD/lysophospholipase-like"/>
    <property type="match status" value="1"/>
</dbReference>
<feature type="region of interest" description="N-terminal hotdog fold" evidence="4">
    <location>
        <begin position="2098"/>
        <end position="2237"/>
    </location>
</feature>
<dbReference type="InterPro" id="IPR020807">
    <property type="entry name" value="PKS_DH"/>
</dbReference>
<dbReference type="SMART" id="SM00825">
    <property type="entry name" value="PKS_KS"/>
    <property type="match status" value="1"/>
</dbReference>
<evidence type="ECO:0000259" key="7">
    <source>
        <dbReference type="PROSITE" id="PS52004"/>
    </source>
</evidence>
<dbReference type="Gene3D" id="3.10.129.110">
    <property type="entry name" value="Polyketide synthase dehydratase"/>
    <property type="match status" value="1"/>
</dbReference>
<feature type="compositionally biased region" description="Low complexity" evidence="5">
    <location>
        <begin position="1431"/>
        <end position="1447"/>
    </location>
</feature>
<dbReference type="GO" id="GO:0004315">
    <property type="term" value="F:3-oxoacyl-[acyl-carrier-protein] synthase activity"/>
    <property type="evidence" value="ECO:0007669"/>
    <property type="project" value="InterPro"/>
</dbReference>
<dbReference type="InterPro" id="IPR009081">
    <property type="entry name" value="PP-bd_ACP"/>
</dbReference>
<feature type="region of interest" description="Disordered" evidence="5">
    <location>
        <begin position="1"/>
        <end position="21"/>
    </location>
</feature>
<dbReference type="PANTHER" id="PTHR43074:SF1">
    <property type="entry name" value="BETA-KETOACYL SYNTHASE FAMILY PROTEIN-RELATED"/>
    <property type="match status" value="1"/>
</dbReference>
<evidence type="ECO:0000256" key="4">
    <source>
        <dbReference type="PROSITE-ProRule" id="PRU01363"/>
    </source>
</evidence>
<dbReference type="NCBIfam" id="TIGR02813">
    <property type="entry name" value="omega_3_PfaA"/>
    <property type="match status" value="1"/>
</dbReference>
<dbReference type="PROSITE" id="PS50075">
    <property type="entry name" value="CARRIER"/>
    <property type="match status" value="3"/>
</dbReference>
<dbReference type="CDD" id="cd08953">
    <property type="entry name" value="KR_2_SDR_x"/>
    <property type="match status" value="1"/>
</dbReference>
<dbReference type="InterPro" id="IPR049551">
    <property type="entry name" value="PKS_DH_C"/>
</dbReference>
<sequence length="2414" mass="259298">MTGMAPSTMSQLATTPQQHGSAPEPIAVIGLSCLFPEAASAEEFWSNIRRGVDCIREIPETHWNVDDYFHADPKSPDRTYARRGGFLKAVDFDPLEFGISPNNLEAIDTSQLLGLVAAKRALENAGYGQERVFNRSRVSCILGVTGTLEMVIPLGARLGHPHWKRALEEAGVAPSVAQDVIERISAAYVPWQENSFPGLLGNVVAGRIANKLDLWGTNCVVDAACASSLSALHLALLELQAGRSDMVLTGGVDTFNDIFMYMCFSKTPALSPTGDARPFSQNSDGTMLGEGVGLMVLKRLADAKRDGDRVLGVIRSVGTSSDGKGTAVYAPKAEGQIRCLEDAYQQAGISPHEIDLVEAHGTGTKVGDATEIKGLTTIFEAAARTVAGEAKSAWCAVGSVKSQVGHTKAAAGIASLIKVLLALHHEVLPPTIKVDQPADALRSNSGDRQSPFYVNIQSRPWLPGLNRKRRAGVSAFGFGGSNFHCVMEEAPAECRPPRQPGWDGQIQLLTFSGPDDDQLIRTIHEFLAQARRSPKTVRQLASQLRSQFRAQDLCRLAMVADLSSTDWPTPATRAIEQIGRTRQSPLEAPVQWTLPEGVAYSRGFASGSIGLLFPGQGSQYPGMLRDLACLFPEMRDVLAAANHAFADAPRTGNRAFSWTLSDAIYPVNVWNDEARALATTQLKATDVAQPALGAVSLGGWRVLQRFGIRPTAVAGHSYGELTALCAAGRFSPEELYRLSMLRGQLMAEGELQPGGMLAIHASSEVVEQALRELNLELVIANHNSPSQVVISGRLDQIARAGELLGQRNLRGKQLAVAAAFHSPLVAQAAHKFRPALEQIPFHGGSIPVYANSSAKVYPQEADAARELLASQLARPVHFLDEIRAMYQSGVRTFIEVGPGHVLTGLVSSILSGQPHQALALDSSQGRRRGEWDLAWLLGQLAVSGHDLQLAHWDAPTLWSNHHLPEPREGTIPICGANYTKPKPPLPVKTKLAEPVQIPATSSELPRANLTNAIGSMPQSSSDVAQQHASLTPPKSSMSPELSSHTTASSSTGASAKSSEFSLNSMEDRFVTNSITNTAQINQTQPLTHPVQIKDSSPVASYLETLQAIQQQTALAHQTFLAQQQQALQLLTQLIQHVPAASPNGSMTSPATQALAAPLPPAMPPIVTPAVPATTILAIPPVAVLPPAPPMITPAQPVVSAVVPAAVPVTVPAPVPVMAPPAGKTNSELAASLLEVVSEKTGYPKEMLQLRMSLDHDLGIDSIKRVEILSAMQERFPNLPAVSPEQLGSLQTLADVVAAYPQSTTGTAPAVAKIPQELTAPVPTSSRSQTSSVSESSGLAASLLEVVAEKTGYPKEMLQLRMSLDHDLGIDSIKRVEILSAMQERFPNLPVVSPEQLGSLQTLADVVAAYPGEPVPSAGIAASSGVIQSSASPSVSMPAASHGTNGSNGHSGGSDLANALLQVVAEKTGYPKEMLQLRMSLDHDLGIDSIKRVEILSAMQERFPNLPVVSPEQLGSLQTLADVVAAYPETTAAGIPVSTYELKKNTSSDALGSFGLIVESTHKENELPPTAIAGSTQAMPREVRFPEPHTLQRGLLKTVALAPASERRTKDVFRHEVWITDDGLGESGLSRALASALINEGITSRIVPQTATIQGASVVSVPDVLSGLILLPSTAAQDPLTNLWQNLEWLQQVSSALRKDVVAGERRLLGGVVRLNGHFGVLDSNAPRHIVAPESGGLTGLIKTARHEWPEVTARVFDIGQLSHTEAVPQLVEELLATGPLETGIAQFPGGSPVEVQVEWNTLDVQGATAQANPVLSTGDLVVVSGGARGVTMEAALEFGKALGTTMVLLGRTPPPELSATTSENDRPLTEIEFRQQIMSENPVGWTPRMVADEARQRLAQQELRTNLDRFAKAGVRAVYQRVDVSNPSSVRHALAEIVATMGPIRGLIHGAGVIADARIERKTREQFDDVMRVKVQGLKHLLAAIDPSQLRMLGLFSSFTGRYGRTGQADYAIANEILNKQARGWAAQHPECHVTSWNWGPWDGGMVNDQLRAIFSKEQVGLIPLREGASIFASEYCQSSERPVEIVVLAPVQPTAAATLVESQTPIEKTKPVVASRQGFDRLLSVNDHPFLDDHVIGGKAVLPLAMMLEWMAHGAAHLSPGMALSGFENVKVMKGVRLSSHELAHLKVQLEPLAEADSPRHTSGWVQPWQARLTSEAAGRTLLHATADVIMTGQTIDQTPVTTTNELRGDSFDRSILPADLYQEWLFHGPLMQGIEQVLTCNERQLSVISRVAEAPRLWMHKPHRHSWLIDPLVLDVIFQMAIVWAWQQRGMPSLPTGIRRIEILQRKWPAEGVIITCRIQKTTAHVVSMDVEILNRQGQTLARLEGVDSLMDASLKPAFAARRLSPGQLLNR</sequence>
<dbReference type="KEGG" id="plm:Plim_0462"/>
<dbReference type="Pfam" id="PF00109">
    <property type="entry name" value="ketoacyl-synt"/>
    <property type="match status" value="1"/>
</dbReference>
<dbReference type="InterPro" id="IPR001227">
    <property type="entry name" value="Ac_transferase_dom_sf"/>
</dbReference>
<dbReference type="Pfam" id="PF00550">
    <property type="entry name" value="PP-binding"/>
    <property type="match status" value="3"/>
</dbReference>
<feature type="domain" description="Carrier" evidence="6">
    <location>
        <begin position="1333"/>
        <end position="1413"/>
    </location>
</feature>
<evidence type="ECO:0000256" key="2">
    <source>
        <dbReference type="ARBA" id="ARBA00022553"/>
    </source>
</evidence>
<dbReference type="eggNOG" id="COG3321">
    <property type="taxonomic scope" value="Bacteria"/>
</dbReference>
<reference evidence="9 10" key="1">
    <citation type="journal article" date="2010" name="Stand. Genomic Sci.">
        <title>Complete genome sequence of Planctomyces limnophilus type strain (Mu 290).</title>
        <authorList>
            <person name="Labutti K."/>
            <person name="Sikorski J."/>
            <person name="Schneider S."/>
            <person name="Nolan M."/>
            <person name="Lucas S."/>
            <person name="Glavina Del Rio T."/>
            <person name="Tice H."/>
            <person name="Cheng J.F."/>
            <person name="Goodwin L."/>
            <person name="Pitluck S."/>
            <person name="Liolios K."/>
            <person name="Ivanova N."/>
            <person name="Mavromatis K."/>
            <person name="Mikhailova N."/>
            <person name="Pati A."/>
            <person name="Chen A."/>
            <person name="Palaniappan K."/>
            <person name="Land M."/>
            <person name="Hauser L."/>
            <person name="Chang Y.J."/>
            <person name="Jeffries C.D."/>
            <person name="Tindall B.J."/>
            <person name="Rohde M."/>
            <person name="Goker M."/>
            <person name="Woyke T."/>
            <person name="Bristow J."/>
            <person name="Eisen J.A."/>
            <person name="Markowitz V."/>
            <person name="Hugenholtz P."/>
            <person name="Kyrpides N.C."/>
            <person name="Klenk H.P."/>
            <person name="Lapidus A."/>
        </authorList>
    </citation>
    <scope>NUCLEOTIDE SEQUENCE [LARGE SCALE GENOMIC DNA]</scope>
    <source>
        <strain evidence="10">ATCC 43296 / DSM 3776 / IFAM 1008 / 290</strain>
    </source>
</reference>
<dbReference type="Gene3D" id="3.40.366.10">
    <property type="entry name" value="Malonyl-Coenzyme A Acyl Carrier Protein, domain 2"/>
    <property type="match status" value="1"/>
</dbReference>
<feature type="active site" description="Proton acceptor; for dehydratase activity" evidence="4">
    <location>
        <position position="2135"/>
    </location>
</feature>
<keyword evidence="3" id="KW-0808">Transferase</keyword>
<dbReference type="InterPro" id="IPR014043">
    <property type="entry name" value="Acyl_transferase_dom"/>
</dbReference>
<dbReference type="InterPro" id="IPR032821">
    <property type="entry name" value="PKS_assoc"/>
</dbReference>
<dbReference type="InterPro" id="IPR013968">
    <property type="entry name" value="PKS_KR"/>
</dbReference>
<dbReference type="InterPro" id="IPR014031">
    <property type="entry name" value="Ketoacyl_synth_C"/>
</dbReference>
<dbReference type="eggNOG" id="COG1028">
    <property type="taxonomic scope" value="Bacteria"/>
</dbReference>
<feature type="domain" description="PKS/mFAS DH" evidence="8">
    <location>
        <begin position="2098"/>
        <end position="2400"/>
    </location>
</feature>
<dbReference type="OrthoDB" id="219272at2"/>
<dbReference type="Gene3D" id="1.10.1200.10">
    <property type="entry name" value="ACP-like"/>
    <property type="match status" value="3"/>
</dbReference>
<evidence type="ECO:0000256" key="3">
    <source>
        <dbReference type="ARBA" id="ARBA00022679"/>
    </source>
</evidence>
<dbReference type="SMART" id="SM00827">
    <property type="entry name" value="PKS_AT"/>
    <property type="match status" value="1"/>
</dbReference>
<proteinExistence type="predicted"/>
<dbReference type="Pfam" id="PF08659">
    <property type="entry name" value="KR"/>
    <property type="match status" value="1"/>
</dbReference>
<dbReference type="InterPro" id="IPR036736">
    <property type="entry name" value="ACP-like_sf"/>
</dbReference>
<dbReference type="Proteomes" id="UP000002220">
    <property type="component" value="Chromosome"/>
</dbReference>
<feature type="region of interest" description="C-terminal hotdog fold" evidence="4">
    <location>
        <begin position="2250"/>
        <end position="2400"/>
    </location>
</feature>
<dbReference type="PROSITE" id="PS52004">
    <property type="entry name" value="KS3_2"/>
    <property type="match status" value="1"/>
</dbReference>
<dbReference type="InterPro" id="IPR057326">
    <property type="entry name" value="KR_dom"/>
</dbReference>
<evidence type="ECO:0000313" key="10">
    <source>
        <dbReference type="Proteomes" id="UP000002220"/>
    </source>
</evidence>
<dbReference type="SUPFAM" id="SSF55048">
    <property type="entry name" value="Probable ACP-binding domain of malonyl-CoA ACP transacylase"/>
    <property type="match status" value="1"/>
</dbReference>
<keyword evidence="1" id="KW-0596">Phosphopantetheine</keyword>
<dbReference type="InterPro" id="IPR014030">
    <property type="entry name" value="Ketoacyl_synth_N"/>
</dbReference>
<evidence type="ECO:0000259" key="8">
    <source>
        <dbReference type="PROSITE" id="PS52019"/>
    </source>
</evidence>
<dbReference type="PANTHER" id="PTHR43074">
    <property type="entry name" value="OMEGA-3 POLYUNSATURATED FATTY ACID SYNTHASE PFAB-RELATED"/>
    <property type="match status" value="1"/>
</dbReference>
<feature type="region of interest" description="Disordered" evidence="5">
    <location>
        <begin position="1011"/>
        <end position="1060"/>
    </location>
</feature>
<name>D5SQ60_PLAL2</name>
<evidence type="ECO:0000259" key="6">
    <source>
        <dbReference type="PROSITE" id="PS50075"/>
    </source>
</evidence>
<dbReference type="Pfam" id="PF16197">
    <property type="entry name" value="KAsynt_C_assoc"/>
    <property type="match status" value="1"/>
</dbReference>
<dbReference type="SMART" id="SM00822">
    <property type="entry name" value="PKS_KR"/>
    <property type="match status" value="1"/>
</dbReference>
<evidence type="ECO:0000256" key="5">
    <source>
        <dbReference type="SAM" id="MobiDB-lite"/>
    </source>
</evidence>
<dbReference type="SUPFAM" id="SSF51735">
    <property type="entry name" value="NAD(P)-binding Rossmann-fold domains"/>
    <property type="match status" value="1"/>
</dbReference>
<feature type="domain" description="Carrier" evidence="6">
    <location>
        <begin position="1223"/>
        <end position="1303"/>
    </location>
</feature>
<dbReference type="InterPro" id="IPR049552">
    <property type="entry name" value="PKS_DH_N"/>
</dbReference>
<dbReference type="SUPFAM" id="SSF47336">
    <property type="entry name" value="ACP-like"/>
    <property type="match status" value="3"/>
</dbReference>
<feature type="compositionally biased region" description="Low complexity" evidence="5">
    <location>
        <begin position="1042"/>
        <end position="1060"/>
    </location>
</feature>
<accession>D5SQ60</accession>
<dbReference type="HOGENOM" id="CLU_000022_30_2_0"/>
<dbReference type="Gene3D" id="3.40.47.10">
    <property type="match status" value="1"/>
</dbReference>
<organism evidence="9 10">
    <name type="scientific">Planctopirus limnophila (strain ATCC 43296 / DSM 3776 / IFAM 1008 / Mu 290)</name>
    <name type="common">Planctomyces limnophilus</name>
    <dbReference type="NCBI Taxonomy" id="521674"/>
    <lineage>
        <taxon>Bacteria</taxon>
        <taxon>Pseudomonadati</taxon>
        <taxon>Planctomycetota</taxon>
        <taxon>Planctomycetia</taxon>
        <taxon>Planctomycetales</taxon>
        <taxon>Planctomycetaceae</taxon>
        <taxon>Planctopirus</taxon>
    </lineage>
</organism>
<dbReference type="CDD" id="cd00833">
    <property type="entry name" value="PKS"/>
    <property type="match status" value="1"/>
</dbReference>
<dbReference type="Pfam" id="PF14765">
    <property type="entry name" value="PS-DH"/>
    <property type="match status" value="1"/>
</dbReference>
<dbReference type="InterPro" id="IPR018201">
    <property type="entry name" value="Ketoacyl_synth_AS"/>
</dbReference>
<feature type="domain" description="Carrier" evidence="6">
    <location>
        <begin position="1453"/>
        <end position="1530"/>
    </location>
</feature>
<feature type="active site" description="Proton donor; for dehydratase activity" evidence="4">
    <location>
        <position position="2317"/>
    </location>
</feature>
<dbReference type="InterPro" id="IPR004432">
    <property type="entry name" value="Omega_3_polyunsat_FA_synth"/>
</dbReference>
<evidence type="ECO:0000256" key="1">
    <source>
        <dbReference type="ARBA" id="ARBA00022450"/>
    </source>
</evidence>
<dbReference type="InterPro" id="IPR042104">
    <property type="entry name" value="PKS_dehydratase_sf"/>
</dbReference>
<dbReference type="GO" id="GO:0006633">
    <property type="term" value="P:fatty acid biosynthetic process"/>
    <property type="evidence" value="ECO:0007669"/>
    <property type="project" value="InterPro"/>
</dbReference>
<dbReference type="InterPro" id="IPR016035">
    <property type="entry name" value="Acyl_Trfase/lysoPLipase"/>
</dbReference>
<feature type="compositionally biased region" description="Polar residues" evidence="5">
    <location>
        <begin position="1"/>
        <end position="20"/>
    </location>
</feature>
<dbReference type="Pfam" id="PF02801">
    <property type="entry name" value="Ketoacyl-synt_C"/>
    <property type="match status" value="1"/>
</dbReference>
<dbReference type="InterPro" id="IPR020841">
    <property type="entry name" value="PKS_Beta-ketoAc_synthase_dom"/>
</dbReference>
<dbReference type="SMART" id="SM00826">
    <property type="entry name" value="PKS_DH"/>
    <property type="match status" value="1"/>
</dbReference>
<dbReference type="InterPro" id="IPR016036">
    <property type="entry name" value="Malonyl_transacylase_ACP-bd"/>
</dbReference>
<feature type="compositionally biased region" description="Polar residues" evidence="5">
    <location>
        <begin position="1011"/>
        <end position="1041"/>
    </location>
</feature>
<evidence type="ECO:0000313" key="9">
    <source>
        <dbReference type="EMBL" id="ADG66312.1"/>
    </source>
</evidence>
<dbReference type="SUPFAM" id="SSF53901">
    <property type="entry name" value="Thiolase-like"/>
    <property type="match status" value="1"/>
</dbReference>
<dbReference type="InterPro" id="IPR052568">
    <property type="entry name" value="PKS-FAS_Synthase"/>
</dbReference>
<dbReference type="Pfam" id="PF00698">
    <property type="entry name" value="Acyl_transf_1"/>
    <property type="match status" value="1"/>
</dbReference>
<gene>
    <name evidence="9" type="ordered locus">Plim_0462</name>
</gene>
<dbReference type="InterPro" id="IPR016039">
    <property type="entry name" value="Thiolase-like"/>
</dbReference>
<dbReference type="InterPro" id="IPR036291">
    <property type="entry name" value="NAD(P)-bd_dom_sf"/>
</dbReference>
<dbReference type="Gene3D" id="3.40.50.720">
    <property type="entry name" value="NAD(P)-binding Rossmann-like Domain"/>
    <property type="match status" value="1"/>
</dbReference>
<dbReference type="PROSITE" id="PS52019">
    <property type="entry name" value="PKS_MFAS_DH"/>
    <property type="match status" value="1"/>
</dbReference>
<keyword evidence="10" id="KW-1185">Reference proteome</keyword>
<dbReference type="STRING" id="521674.Plim_0462"/>
<dbReference type="EMBL" id="CP001744">
    <property type="protein sequence ID" value="ADG66312.1"/>
    <property type="molecule type" value="Genomic_DNA"/>
</dbReference>
<feature type="domain" description="Ketosynthase family 3 (KS3)" evidence="7">
    <location>
        <begin position="23"/>
        <end position="489"/>
    </location>
</feature>